<keyword evidence="2" id="KW-1185">Reference proteome</keyword>
<sequence length="210" mass="22566">MRMPAFKVRVHCDLKDFARASSLDVVYSETGRDGNGRGFVEFETAVDLKTAVEKLDNREFKGQRVSCVADTSLPAATVALALLRAVDLTECPLMATIVDPLRVGTVLVATAMIIVIEAPVVTTMTTAGIGRLRAADQLMSMAHPAEGVMTTLIDESIRPPTHTSTVVPTIVPHETFLHVRAVMGHVKVAHILGKNIGEEATDLQPNPGMN</sequence>
<name>A0ACC2HNB8_9PEZI</name>
<evidence type="ECO:0000313" key="2">
    <source>
        <dbReference type="Proteomes" id="UP001153334"/>
    </source>
</evidence>
<comment type="caution">
    <text evidence="1">The sequence shown here is derived from an EMBL/GenBank/DDBJ whole genome shotgun (WGS) entry which is preliminary data.</text>
</comment>
<dbReference type="Proteomes" id="UP001153334">
    <property type="component" value="Unassembled WGS sequence"/>
</dbReference>
<dbReference type="EMBL" id="JAPESX010003666">
    <property type="protein sequence ID" value="KAJ8104537.1"/>
    <property type="molecule type" value="Genomic_DNA"/>
</dbReference>
<gene>
    <name evidence="1" type="ORF">ONZ43_g7801</name>
</gene>
<reference evidence="1" key="1">
    <citation type="submission" date="2022-11" db="EMBL/GenBank/DDBJ databases">
        <title>Genome Sequence of Nemania bipapillata.</title>
        <authorList>
            <person name="Buettner E."/>
        </authorList>
    </citation>
    <scope>NUCLEOTIDE SEQUENCE</scope>
    <source>
        <strain evidence="1">CP14</strain>
    </source>
</reference>
<proteinExistence type="predicted"/>
<organism evidence="1 2">
    <name type="scientific">Nemania bipapillata</name>
    <dbReference type="NCBI Taxonomy" id="110536"/>
    <lineage>
        <taxon>Eukaryota</taxon>
        <taxon>Fungi</taxon>
        <taxon>Dikarya</taxon>
        <taxon>Ascomycota</taxon>
        <taxon>Pezizomycotina</taxon>
        <taxon>Sordariomycetes</taxon>
        <taxon>Xylariomycetidae</taxon>
        <taxon>Xylariales</taxon>
        <taxon>Xylariaceae</taxon>
        <taxon>Nemania</taxon>
    </lineage>
</organism>
<accession>A0ACC2HNB8</accession>
<evidence type="ECO:0000313" key="1">
    <source>
        <dbReference type="EMBL" id="KAJ8104537.1"/>
    </source>
</evidence>
<protein>
    <submittedName>
        <fullName evidence="1">Uncharacterized protein</fullName>
    </submittedName>
</protein>